<protein>
    <submittedName>
        <fullName evidence="1">Uncharacterized protein</fullName>
    </submittedName>
</protein>
<evidence type="ECO:0000313" key="2">
    <source>
        <dbReference type="Proteomes" id="UP001175226"/>
    </source>
</evidence>
<keyword evidence="2" id="KW-1185">Reference proteome</keyword>
<accession>A0AA39MQI0</accession>
<name>A0AA39MQI0_9AGAR</name>
<gene>
    <name evidence="1" type="ORF">EV421DRAFT_1806762</name>
</gene>
<evidence type="ECO:0000313" key="1">
    <source>
        <dbReference type="EMBL" id="KAK0442892.1"/>
    </source>
</evidence>
<dbReference type="AlphaFoldDB" id="A0AA39MQI0"/>
<dbReference type="EMBL" id="JAUEPT010000024">
    <property type="protein sequence ID" value="KAK0442892.1"/>
    <property type="molecule type" value="Genomic_DNA"/>
</dbReference>
<proteinExistence type="predicted"/>
<sequence>MVSAYISGISDGAVDAETLQQHIDYLRNPQNRFAACSILATHGIGSIDRSAIRRNITTLAQLCPTRDAAWDECRGKLHDLVQSDGNFFSEQRVFPGLFQDCRPLQADEIQTEKENIKYAIQTLDDFFNGAAHTMDLVPSNSSSVHAAGHIDRIVGWCRRRKRDGKPEQKQEV</sequence>
<dbReference type="Proteomes" id="UP001175226">
    <property type="component" value="Unassembled WGS sequence"/>
</dbReference>
<reference evidence="1" key="1">
    <citation type="submission" date="2023-06" db="EMBL/GenBank/DDBJ databases">
        <authorList>
            <consortium name="Lawrence Berkeley National Laboratory"/>
            <person name="Ahrendt S."/>
            <person name="Sahu N."/>
            <person name="Indic B."/>
            <person name="Wong-Bajracharya J."/>
            <person name="Merenyi Z."/>
            <person name="Ke H.-M."/>
            <person name="Monk M."/>
            <person name="Kocsube S."/>
            <person name="Drula E."/>
            <person name="Lipzen A."/>
            <person name="Balint B."/>
            <person name="Henrissat B."/>
            <person name="Andreopoulos B."/>
            <person name="Martin F.M."/>
            <person name="Harder C.B."/>
            <person name="Rigling D."/>
            <person name="Ford K.L."/>
            <person name="Foster G.D."/>
            <person name="Pangilinan J."/>
            <person name="Papanicolaou A."/>
            <person name="Barry K."/>
            <person name="LaButti K."/>
            <person name="Viragh M."/>
            <person name="Koriabine M."/>
            <person name="Yan M."/>
            <person name="Riley R."/>
            <person name="Champramary S."/>
            <person name="Plett K.L."/>
            <person name="Tsai I.J."/>
            <person name="Slot J."/>
            <person name="Sipos G."/>
            <person name="Plett J."/>
            <person name="Nagy L.G."/>
            <person name="Grigoriev I.V."/>
        </authorList>
    </citation>
    <scope>NUCLEOTIDE SEQUENCE</scope>
    <source>
        <strain evidence="1">FPL87.14</strain>
    </source>
</reference>
<organism evidence="1 2">
    <name type="scientific">Armillaria borealis</name>
    <dbReference type="NCBI Taxonomy" id="47425"/>
    <lineage>
        <taxon>Eukaryota</taxon>
        <taxon>Fungi</taxon>
        <taxon>Dikarya</taxon>
        <taxon>Basidiomycota</taxon>
        <taxon>Agaricomycotina</taxon>
        <taxon>Agaricomycetes</taxon>
        <taxon>Agaricomycetidae</taxon>
        <taxon>Agaricales</taxon>
        <taxon>Marasmiineae</taxon>
        <taxon>Physalacriaceae</taxon>
        <taxon>Armillaria</taxon>
    </lineage>
</organism>
<comment type="caution">
    <text evidence="1">The sequence shown here is derived from an EMBL/GenBank/DDBJ whole genome shotgun (WGS) entry which is preliminary data.</text>
</comment>